<organism evidence="1 2">
    <name type="scientific">Zophobas morio</name>
    <dbReference type="NCBI Taxonomy" id="2755281"/>
    <lineage>
        <taxon>Eukaryota</taxon>
        <taxon>Metazoa</taxon>
        <taxon>Ecdysozoa</taxon>
        <taxon>Arthropoda</taxon>
        <taxon>Hexapoda</taxon>
        <taxon>Insecta</taxon>
        <taxon>Pterygota</taxon>
        <taxon>Neoptera</taxon>
        <taxon>Endopterygota</taxon>
        <taxon>Coleoptera</taxon>
        <taxon>Polyphaga</taxon>
        <taxon>Cucujiformia</taxon>
        <taxon>Tenebrionidae</taxon>
        <taxon>Zophobas</taxon>
    </lineage>
</organism>
<evidence type="ECO:0000313" key="1">
    <source>
        <dbReference type="EMBL" id="KAJ3649716.1"/>
    </source>
</evidence>
<name>A0AA38MB33_9CUCU</name>
<protein>
    <submittedName>
        <fullName evidence="1">Uncharacterized protein</fullName>
    </submittedName>
</protein>
<dbReference type="Proteomes" id="UP001168821">
    <property type="component" value="Unassembled WGS sequence"/>
</dbReference>
<gene>
    <name evidence="1" type="ORF">Zmor_021441</name>
</gene>
<evidence type="ECO:0000313" key="2">
    <source>
        <dbReference type="Proteomes" id="UP001168821"/>
    </source>
</evidence>
<accession>A0AA38MB33</accession>
<comment type="caution">
    <text evidence="1">The sequence shown here is derived from an EMBL/GenBank/DDBJ whole genome shotgun (WGS) entry which is preliminary data.</text>
</comment>
<sequence>MSFFAAALPYRVAARFRYRAIASRTKRSPFRGKPPPRSLELLCLVVFACFFNCKLFDFATKLYFRNVSGLRVTPVLAPSPEKELASEHTAPELRRHPRDVRVTISLKPTRRVSFSAALVGPGRSAEVRHTLHTISTSSPSEFRGKRHFYA</sequence>
<reference evidence="1" key="1">
    <citation type="journal article" date="2023" name="G3 (Bethesda)">
        <title>Whole genome assemblies of Zophobas morio and Tenebrio molitor.</title>
        <authorList>
            <person name="Kaur S."/>
            <person name="Stinson S.A."/>
            <person name="diCenzo G.C."/>
        </authorList>
    </citation>
    <scope>NUCLEOTIDE SEQUENCE</scope>
    <source>
        <strain evidence="1">QUZm001</strain>
    </source>
</reference>
<dbReference type="EMBL" id="JALNTZ010000006">
    <property type="protein sequence ID" value="KAJ3649716.1"/>
    <property type="molecule type" value="Genomic_DNA"/>
</dbReference>
<keyword evidence="2" id="KW-1185">Reference proteome</keyword>
<proteinExistence type="predicted"/>
<dbReference type="AlphaFoldDB" id="A0AA38MB33"/>